<gene>
    <name evidence="1" type="ORF">PGIGA_G00244400</name>
</gene>
<evidence type="ECO:0000313" key="1">
    <source>
        <dbReference type="EMBL" id="MCI4380830.1"/>
    </source>
</evidence>
<protein>
    <submittedName>
        <fullName evidence="1">Uncharacterized protein</fullName>
    </submittedName>
</protein>
<name>A0ACC5WQ86_PANGG</name>
<sequence length="99" mass="11013">MFALHFHRQISKQRGFRRLLFPLIGSSSNLTTWTACLPGAQLSGGSIVDRQNGMHQERGRRTSLLDLHSIATSWRLGYVPNPSALLPPFPATWAESALI</sequence>
<dbReference type="EMBL" id="CM040461">
    <property type="protein sequence ID" value="MCI4380830.1"/>
    <property type="molecule type" value="Genomic_DNA"/>
</dbReference>
<reference evidence="1 2" key="1">
    <citation type="journal article" date="2022" name="bioRxiv">
        <title>An ancient truncated duplication of the anti-Mullerian hormone receptor type 2 gene is a potential conserved master sex determinant in the Pangasiidae catfish family.</title>
        <authorList>
            <person name="Wen M."/>
            <person name="Pan Q."/>
            <person name="Jouanno E."/>
            <person name="Montfort J."/>
            <person name="Zahm M."/>
            <person name="Cabau C."/>
            <person name="Klopp C."/>
            <person name="Iampietro C."/>
            <person name="Roques C."/>
            <person name="Bouchez O."/>
            <person name="Castinel A."/>
            <person name="Donnadieu C."/>
            <person name="Parrinello H."/>
            <person name="Poncet C."/>
            <person name="Belmonte E."/>
            <person name="Gautier V."/>
            <person name="Avarre J.-C."/>
            <person name="Dugue R."/>
            <person name="Gustiano R."/>
            <person name="Ha T.T.T."/>
            <person name="Campet M."/>
            <person name="Sriphairoj K."/>
            <person name="Ribolli J."/>
            <person name="de Almeida F.L."/>
            <person name="Desvignes T."/>
            <person name="Postlethwait J.H."/>
            <person name="Bucao C.F."/>
            <person name="Robinson-Rechavi M."/>
            <person name="Bobe J."/>
            <person name="Herpin A."/>
            <person name="Guiguen Y."/>
        </authorList>
    </citation>
    <scope>NUCLEOTIDE SEQUENCE [LARGE SCALE GENOMIC DNA]</scope>
    <source>
        <strain evidence="1">YG-Dec2019</strain>
    </source>
</reference>
<accession>A0ACC5WQ86</accession>
<dbReference type="Proteomes" id="UP000829447">
    <property type="component" value="Linkage Group LG8"/>
</dbReference>
<proteinExistence type="predicted"/>
<keyword evidence="2" id="KW-1185">Reference proteome</keyword>
<comment type="caution">
    <text evidence="1">The sequence shown here is derived from an EMBL/GenBank/DDBJ whole genome shotgun (WGS) entry which is preliminary data.</text>
</comment>
<evidence type="ECO:0000313" key="2">
    <source>
        <dbReference type="Proteomes" id="UP000829447"/>
    </source>
</evidence>
<organism evidence="1 2">
    <name type="scientific">Pangasianodon gigas</name>
    <name type="common">Mekong giant catfish</name>
    <name type="synonym">Pangasius gigas</name>
    <dbReference type="NCBI Taxonomy" id="30993"/>
    <lineage>
        <taxon>Eukaryota</taxon>
        <taxon>Metazoa</taxon>
        <taxon>Chordata</taxon>
        <taxon>Craniata</taxon>
        <taxon>Vertebrata</taxon>
        <taxon>Euteleostomi</taxon>
        <taxon>Actinopterygii</taxon>
        <taxon>Neopterygii</taxon>
        <taxon>Teleostei</taxon>
        <taxon>Ostariophysi</taxon>
        <taxon>Siluriformes</taxon>
        <taxon>Pangasiidae</taxon>
        <taxon>Pangasianodon</taxon>
    </lineage>
</organism>